<accession>A0A9Q9P2E1</accession>
<keyword evidence="2" id="KW-0614">Plasmid</keyword>
<proteinExistence type="predicted"/>
<name>A0A9Q9P2E1_KLEAE</name>
<geneLocation type="plasmid" evidence="2">
    <name>pKA36387-KPC2</name>
</geneLocation>
<organism evidence="2">
    <name type="scientific">Klebsiella aerogenes</name>
    <name type="common">Enterobacter aerogenes</name>
    <dbReference type="NCBI Taxonomy" id="548"/>
    <lineage>
        <taxon>Bacteria</taxon>
        <taxon>Pseudomonadati</taxon>
        <taxon>Pseudomonadota</taxon>
        <taxon>Gammaproteobacteria</taxon>
        <taxon>Enterobacterales</taxon>
        <taxon>Enterobacteriaceae</taxon>
        <taxon>Klebsiella/Raoultella group</taxon>
        <taxon>Klebsiella</taxon>
    </lineage>
</organism>
<reference evidence="2" key="1">
    <citation type="submission" date="2022-09" db="EMBL/GenBank/DDBJ databases">
        <title>Emergence of IncN[pMLST15] plasmids harboring a novel non-Tn4401-elements driving KPC-2 carbapenem-resistance.</title>
        <authorList>
            <person name="Yao Y."/>
            <person name="Falgenhauer L."/>
            <person name="Falgenhauer J."/>
            <person name="Imirzalioglu C."/>
            <person name="Chakraborty T."/>
        </authorList>
    </citation>
    <scope>NUCLEOTIDE SEQUENCE</scope>
    <source>
        <strain evidence="2">NRZ-36387</strain>
        <plasmid evidence="2">pKA36387-KPC2</plasmid>
    </source>
</reference>
<sequence>MVLNIDFIKYLYLLMKEDSSYVILSIALFGVIPALLMSSVLRIKNRTKRFLSLIIIMVVSFGTLSLLQPESKYKAILINKQNTEYTLQHCKVSAFNAQPETPFTSAKDAWSCPDSVTRYMDVKYRDNGIHSLSDKKE</sequence>
<evidence type="ECO:0000313" key="2">
    <source>
        <dbReference type="EMBL" id="UYA94024.1"/>
    </source>
</evidence>
<keyword evidence="1" id="KW-0472">Membrane</keyword>
<keyword evidence="1" id="KW-1133">Transmembrane helix</keyword>
<dbReference type="AlphaFoldDB" id="A0A9Q9P2E1"/>
<feature type="transmembrane region" description="Helical" evidence="1">
    <location>
        <begin position="50"/>
        <end position="67"/>
    </location>
</feature>
<dbReference type="EMBL" id="CP104947">
    <property type="protein sequence ID" value="UYA94024.1"/>
    <property type="molecule type" value="Genomic_DNA"/>
</dbReference>
<gene>
    <name evidence="2" type="ORF">KKS27_p00640</name>
</gene>
<dbReference type="RefSeq" id="WP_001568093.1">
    <property type="nucleotide sequence ID" value="NZ_CP104947.1"/>
</dbReference>
<evidence type="ECO:0000256" key="1">
    <source>
        <dbReference type="SAM" id="Phobius"/>
    </source>
</evidence>
<protein>
    <submittedName>
        <fullName evidence="2">Uncharacterized protein</fullName>
    </submittedName>
</protein>
<feature type="transmembrane region" description="Helical" evidence="1">
    <location>
        <begin position="20"/>
        <end position="38"/>
    </location>
</feature>
<keyword evidence="1" id="KW-0812">Transmembrane</keyword>